<accession>W6Z7V5</accession>
<dbReference type="GeneID" id="19119635"/>
<keyword evidence="3" id="KW-1185">Reference proteome</keyword>
<protein>
    <submittedName>
        <fullName evidence="2">Uncharacterized protein</fullName>
    </submittedName>
</protein>
<evidence type="ECO:0000313" key="3">
    <source>
        <dbReference type="Proteomes" id="UP000054032"/>
    </source>
</evidence>
<dbReference type="AlphaFoldDB" id="W6Z7V5"/>
<organism evidence="2 3">
    <name type="scientific">Bipolaris oryzae ATCC 44560</name>
    <dbReference type="NCBI Taxonomy" id="930090"/>
    <lineage>
        <taxon>Eukaryota</taxon>
        <taxon>Fungi</taxon>
        <taxon>Dikarya</taxon>
        <taxon>Ascomycota</taxon>
        <taxon>Pezizomycotina</taxon>
        <taxon>Dothideomycetes</taxon>
        <taxon>Pleosporomycetidae</taxon>
        <taxon>Pleosporales</taxon>
        <taxon>Pleosporineae</taxon>
        <taxon>Pleosporaceae</taxon>
        <taxon>Bipolaris</taxon>
    </lineage>
</organism>
<keyword evidence="1" id="KW-0812">Transmembrane</keyword>
<dbReference type="HOGENOM" id="CLU_2885440_0_0_1"/>
<evidence type="ECO:0000256" key="1">
    <source>
        <dbReference type="SAM" id="Phobius"/>
    </source>
</evidence>
<evidence type="ECO:0000313" key="2">
    <source>
        <dbReference type="EMBL" id="EUC39761.1"/>
    </source>
</evidence>
<keyword evidence="1" id="KW-0472">Membrane</keyword>
<dbReference type="KEGG" id="bor:COCMIDRAFT_110660"/>
<feature type="transmembrane region" description="Helical" evidence="1">
    <location>
        <begin position="15"/>
        <end position="36"/>
    </location>
</feature>
<name>W6Z7V5_COCMI</name>
<reference evidence="2 3" key="1">
    <citation type="journal article" date="2013" name="PLoS Genet.">
        <title>Comparative genome structure, secondary metabolite, and effector coding capacity across Cochliobolus pathogens.</title>
        <authorList>
            <person name="Condon B.J."/>
            <person name="Leng Y."/>
            <person name="Wu D."/>
            <person name="Bushley K.E."/>
            <person name="Ohm R.A."/>
            <person name="Otillar R."/>
            <person name="Martin J."/>
            <person name="Schackwitz W."/>
            <person name="Grimwood J."/>
            <person name="MohdZainudin N."/>
            <person name="Xue C."/>
            <person name="Wang R."/>
            <person name="Manning V.A."/>
            <person name="Dhillon B."/>
            <person name="Tu Z.J."/>
            <person name="Steffenson B.J."/>
            <person name="Salamov A."/>
            <person name="Sun H."/>
            <person name="Lowry S."/>
            <person name="LaButti K."/>
            <person name="Han J."/>
            <person name="Copeland A."/>
            <person name="Lindquist E."/>
            <person name="Barry K."/>
            <person name="Schmutz J."/>
            <person name="Baker S.E."/>
            <person name="Ciuffetti L.M."/>
            <person name="Grigoriev I.V."/>
            <person name="Zhong S."/>
            <person name="Turgeon B.G."/>
        </authorList>
    </citation>
    <scope>NUCLEOTIDE SEQUENCE [LARGE SCALE GENOMIC DNA]</scope>
    <source>
        <strain evidence="2 3">ATCC 44560</strain>
    </source>
</reference>
<dbReference type="Proteomes" id="UP000054032">
    <property type="component" value="Unassembled WGS sequence"/>
</dbReference>
<dbReference type="EMBL" id="KI964259">
    <property type="protein sequence ID" value="EUC39761.1"/>
    <property type="molecule type" value="Genomic_DNA"/>
</dbReference>
<proteinExistence type="predicted"/>
<dbReference type="RefSeq" id="XP_007693722.1">
    <property type="nucleotide sequence ID" value="XM_007695532.1"/>
</dbReference>
<sequence>MIPQPVPSALTETGLPAAFVSVVWLMSVFQSLLAFVPRINPKITVMLIGIIEIANGRADLHFP</sequence>
<keyword evidence="1" id="KW-1133">Transmembrane helix</keyword>
<gene>
    <name evidence="2" type="ORF">COCMIDRAFT_110660</name>
</gene>